<proteinExistence type="predicted"/>
<dbReference type="EMBL" id="VSRR010000628">
    <property type="protein sequence ID" value="MPC17885.1"/>
    <property type="molecule type" value="Genomic_DNA"/>
</dbReference>
<keyword evidence="3" id="KW-1185">Reference proteome</keyword>
<evidence type="ECO:0000313" key="2">
    <source>
        <dbReference type="EMBL" id="MPC17885.1"/>
    </source>
</evidence>
<name>A0A5B7D9P9_PORTR</name>
<feature type="region of interest" description="Disordered" evidence="1">
    <location>
        <begin position="29"/>
        <end position="108"/>
    </location>
</feature>
<feature type="compositionally biased region" description="Polar residues" evidence="1">
    <location>
        <begin position="50"/>
        <end position="77"/>
    </location>
</feature>
<sequence length="181" mass="19698">MYDITPETQHIRTEVWRVSQCLGVGRPNQGEGCRVRQKRNGARDAAGTGNIMSNRDTQTHGVTLGADNTTTGVSPQHCSGDLVRQGQGTSRAKGKGGTPGHAYNPSNEIGSTLDFTKKTRLSAATRHASLPSDLQQAPGPCQRLTMYTSQPSHTYVLHRLDPYSEMLCSLTTTIFPDQRDD</sequence>
<reference evidence="2 3" key="1">
    <citation type="submission" date="2019-05" db="EMBL/GenBank/DDBJ databases">
        <title>Another draft genome of Portunus trituberculatus and its Hox gene families provides insights of decapod evolution.</title>
        <authorList>
            <person name="Jeong J.-H."/>
            <person name="Song I."/>
            <person name="Kim S."/>
            <person name="Choi T."/>
            <person name="Kim D."/>
            <person name="Ryu S."/>
            <person name="Kim W."/>
        </authorList>
    </citation>
    <scope>NUCLEOTIDE SEQUENCE [LARGE SCALE GENOMIC DNA]</scope>
    <source>
        <tissue evidence="2">Muscle</tissue>
    </source>
</reference>
<dbReference type="AlphaFoldDB" id="A0A5B7D9P9"/>
<evidence type="ECO:0000256" key="1">
    <source>
        <dbReference type="SAM" id="MobiDB-lite"/>
    </source>
</evidence>
<accession>A0A5B7D9P9</accession>
<organism evidence="2 3">
    <name type="scientific">Portunus trituberculatus</name>
    <name type="common">Swimming crab</name>
    <name type="synonym">Neptunus trituberculatus</name>
    <dbReference type="NCBI Taxonomy" id="210409"/>
    <lineage>
        <taxon>Eukaryota</taxon>
        <taxon>Metazoa</taxon>
        <taxon>Ecdysozoa</taxon>
        <taxon>Arthropoda</taxon>
        <taxon>Crustacea</taxon>
        <taxon>Multicrustacea</taxon>
        <taxon>Malacostraca</taxon>
        <taxon>Eumalacostraca</taxon>
        <taxon>Eucarida</taxon>
        <taxon>Decapoda</taxon>
        <taxon>Pleocyemata</taxon>
        <taxon>Brachyura</taxon>
        <taxon>Eubrachyura</taxon>
        <taxon>Portunoidea</taxon>
        <taxon>Portunidae</taxon>
        <taxon>Portuninae</taxon>
        <taxon>Portunus</taxon>
    </lineage>
</organism>
<comment type="caution">
    <text evidence="2">The sequence shown here is derived from an EMBL/GenBank/DDBJ whole genome shotgun (WGS) entry which is preliminary data.</text>
</comment>
<dbReference type="Proteomes" id="UP000324222">
    <property type="component" value="Unassembled WGS sequence"/>
</dbReference>
<gene>
    <name evidence="2" type="ORF">E2C01_010753</name>
</gene>
<evidence type="ECO:0000313" key="3">
    <source>
        <dbReference type="Proteomes" id="UP000324222"/>
    </source>
</evidence>
<protein>
    <submittedName>
        <fullName evidence="2">Uncharacterized protein</fullName>
    </submittedName>
</protein>